<reference evidence="2" key="1">
    <citation type="journal article" date="2020" name="Stud. Mycol.">
        <title>101 Dothideomycetes genomes: a test case for predicting lifestyles and emergence of pathogens.</title>
        <authorList>
            <person name="Haridas S."/>
            <person name="Albert R."/>
            <person name="Binder M."/>
            <person name="Bloem J."/>
            <person name="Labutti K."/>
            <person name="Salamov A."/>
            <person name="Andreopoulos B."/>
            <person name="Baker S."/>
            <person name="Barry K."/>
            <person name="Bills G."/>
            <person name="Bluhm B."/>
            <person name="Cannon C."/>
            <person name="Castanera R."/>
            <person name="Culley D."/>
            <person name="Daum C."/>
            <person name="Ezra D."/>
            <person name="Gonzalez J."/>
            <person name="Henrissat B."/>
            <person name="Kuo A."/>
            <person name="Liang C."/>
            <person name="Lipzen A."/>
            <person name="Lutzoni F."/>
            <person name="Magnuson J."/>
            <person name="Mondo S."/>
            <person name="Nolan M."/>
            <person name="Ohm R."/>
            <person name="Pangilinan J."/>
            <person name="Park H.-J."/>
            <person name="Ramirez L."/>
            <person name="Alfaro M."/>
            <person name="Sun H."/>
            <person name="Tritt A."/>
            <person name="Yoshinaga Y."/>
            <person name="Zwiers L.-H."/>
            <person name="Turgeon B."/>
            <person name="Goodwin S."/>
            <person name="Spatafora J."/>
            <person name="Crous P."/>
            <person name="Grigoriev I."/>
        </authorList>
    </citation>
    <scope>NUCLEOTIDE SEQUENCE</scope>
    <source>
        <strain evidence="2">CBS 161.51</strain>
    </source>
</reference>
<dbReference type="InterPro" id="IPR011333">
    <property type="entry name" value="SKP1/BTB/POZ_sf"/>
</dbReference>
<keyword evidence="3" id="KW-1185">Reference proteome</keyword>
<evidence type="ECO:0000313" key="2">
    <source>
        <dbReference type="EMBL" id="KAF1937280.1"/>
    </source>
</evidence>
<dbReference type="EMBL" id="ML976145">
    <property type="protein sequence ID" value="KAF1937280.1"/>
    <property type="molecule type" value="Genomic_DNA"/>
</dbReference>
<dbReference type="Pfam" id="PF00651">
    <property type="entry name" value="BTB"/>
    <property type="match status" value="1"/>
</dbReference>
<evidence type="ECO:0000259" key="1">
    <source>
        <dbReference type="PROSITE" id="PS50097"/>
    </source>
</evidence>
<dbReference type="OrthoDB" id="6359816at2759"/>
<dbReference type="PANTHER" id="PTHR47843:SF5">
    <property type="entry name" value="BTB_POZ DOMAIN PROTEIN"/>
    <property type="match status" value="1"/>
</dbReference>
<dbReference type="Gene3D" id="3.30.710.10">
    <property type="entry name" value="Potassium Channel Kv1.1, Chain A"/>
    <property type="match status" value="1"/>
</dbReference>
<dbReference type="PANTHER" id="PTHR47843">
    <property type="entry name" value="BTB DOMAIN-CONTAINING PROTEIN-RELATED"/>
    <property type="match status" value="1"/>
</dbReference>
<dbReference type="InterPro" id="IPR000210">
    <property type="entry name" value="BTB/POZ_dom"/>
</dbReference>
<protein>
    <recommendedName>
        <fullName evidence="1">BTB domain-containing protein</fullName>
    </recommendedName>
</protein>
<sequence length="169" mass="18943">MCLLTRLGQCPLIVYSSFASGNYSDLIVTCGSDTYNVHKMIVCSRCDFFARAMKFSVGKESQDGIIELPMDDPATVKLLMQYLYECEYDPILPPGSDLQVHAAPGKVKKDKKSAKIKCTGLAYQLMTHSRMYEIGDKYDVVGLKALSKEKFHHACQCHSARSERKLLFA</sequence>
<dbReference type="Proteomes" id="UP000800038">
    <property type="component" value="Unassembled WGS sequence"/>
</dbReference>
<dbReference type="CDD" id="cd18186">
    <property type="entry name" value="BTB_POZ_ZBTB_KLHL-like"/>
    <property type="match status" value="1"/>
</dbReference>
<dbReference type="PROSITE" id="PS50097">
    <property type="entry name" value="BTB"/>
    <property type="match status" value="1"/>
</dbReference>
<proteinExistence type="predicted"/>
<name>A0A6A5SC70_9PLEO</name>
<gene>
    <name evidence="2" type="ORF">EJ02DRAFT_412596</name>
</gene>
<organism evidence="2 3">
    <name type="scientific">Clathrospora elynae</name>
    <dbReference type="NCBI Taxonomy" id="706981"/>
    <lineage>
        <taxon>Eukaryota</taxon>
        <taxon>Fungi</taxon>
        <taxon>Dikarya</taxon>
        <taxon>Ascomycota</taxon>
        <taxon>Pezizomycotina</taxon>
        <taxon>Dothideomycetes</taxon>
        <taxon>Pleosporomycetidae</taxon>
        <taxon>Pleosporales</taxon>
        <taxon>Diademaceae</taxon>
        <taxon>Clathrospora</taxon>
    </lineage>
</organism>
<dbReference type="AlphaFoldDB" id="A0A6A5SC70"/>
<feature type="domain" description="BTB" evidence="1">
    <location>
        <begin position="24"/>
        <end position="84"/>
    </location>
</feature>
<accession>A0A6A5SC70</accession>
<dbReference type="SUPFAM" id="SSF54695">
    <property type="entry name" value="POZ domain"/>
    <property type="match status" value="1"/>
</dbReference>
<evidence type="ECO:0000313" key="3">
    <source>
        <dbReference type="Proteomes" id="UP000800038"/>
    </source>
</evidence>